<accession>A0ABD0LFT6</accession>
<dbReference type="InterPro" id="IPR013783">
    <property type="entry name" value="Ig-like_fold"/>
</dbReference>
<dbReference type="InterPro" id="IPR000535">
    <property type="entry name" value="MSP_dom"/>
</dbReference>
<dbReference type="EMBL" id="JACVVK020000053">
    <property type="protein sequence ID" value="KAK7498061.1"/>
    <property type="molecule type" value="Genomic_DNA"/>
</dbReference>
<evidence type="ECO:0000256" key="4">
    <source>
        <dbReference type="ARBA" id="ARBA00022989"/>
    </source>
</evidence>
<feature type="coiled-coil region" evidence="6">
    <location>
        <begin position="149"/>
        <end position="183"/>
    </location>
</feature>
<dbReference type="InterPro" id="IPR008962">
    <property type="entry name" value="PapD-like_sf"/>
</dbReference>
<evidence type="ECO:0000313" key="9">
    <source>
        <dbReference type="Proteomes" id="UP001519460"/>
    </source>
</evidence>
<dbReference type="Pfam" id="PF00635">
    <property type="entry name" value="Motile_Sperm"/>
    <property type="match status" value="1"/>
</dbReference>
<keyword evidence="5" id="KW-0472">Membrane</keyword>
<dbReference type="PANTHER" id="PTHR10809:SF6">
    <property type="entry name" value="AT11025P-RELATED"/>
    <property type="match status" value="1"/>
</dbReference>
<dbReference type="AlphaFoldDB" id="A0ABD0LFT6"/>
<name>A0ABD0LFT6_9CAEN</name>
<proteinExistence type="inferred from homology"/>
<dbReference type="Proteomes" id="UP001519460">
    <property type="component" value="Unassembled WGS sequence"/>
</dbReference>
<evidence type="ECO:0000256" key="1">
    <source>
        <dbReference type="ARBA" id="ARBA00004211"/>
    </source>
</evidence>
<comment type="caution">
    <text evidence="8">The sequence shown here is derived from an EMBL/GenBank/DDBJ whole genome shotgun (WGS) entry which is preliminary data.</text>
</comment>
<feature type="domain" description="MSP" evidence="7">
    <location>
        <begin position="7"/>
        <end position="125"/>
    </location>
</feature>
<evidence type="ECO:0000259" key="7">
    <source>
        <dbReference type="PROSITE" id="PS50202"/>
    </source>
</evidence>
<dbReference type="InterPro" id="IPR016763">
    <property type="entry name" value="VAP"/>
</dbReference>
<evidence type="ECO:0000256" key="3">
    <source>
        <dbReference type="ARBA" id="ARBA00022692"/>
    </source>
</evidence>
<keyword evidence="9" id="KW-1185">Reference proteome</keyword>
<dbReference type="SUPFAM" id="SSF49354">
    <property type="entry name" value="PapD-like"/>
    <property type="match status" value="1"/>
</dbReference>
<gene>
    <name evidence="8" type="ORF">BaRGS_00010649</name>
</gene>
<dbReference type="PANTHER" id="PTHR10809">
    <property type="entry name" value="VESICLE-ASSOCIATED MEMBRANE PROTEIN-ASSOCIATED PROTEIN"/>
    <property type="match status" value="1"/>
</dbReference>
<dbReference type="GO" id="GO:0016020">
    <property type="term" value="C:membrane"/>
    <property type="evidence" value="ECO:0007669"/>
    <property type="project" value="UniProtKB-SubCell"/>
</dbReference>
<evidence type="ECO:0000256" key="2">
    <source>
        <dbReference type="ARBA" id="ARBA00008932"/>
    </source>
</evidence>
<sequence>MAKSQQALILEPTTELRFIGPFTDVVTADLKLTNPTDKRIYFKVKTTAPKCYCVRPNTGILEPKETATVAVMLQPFEHEPSGKATLKFMVLSMYAPEGRIESQDQLWKDAPPDSVMDTKLICVFDMPESVPLPPSYQDIDCMQDDKSSVGSGSDEVERLREEVKRLTARVNSLRAENLRLKVSAPVWLMVLNDVRLQRVAMLDTVHSRDSSTAAADSS</sequence>
<dbReference type="Gene3D" id="2.60.40.10">
    <property type="entry name" value="Immunoglobulins"/>
    <property type="match status" value="1"/>
</dbReference>
<keyword evidence="3" id="KW-0812">Transmembrane</keyword>
<keyword evidence="6" id="KW-0175">Coiled coil</keyword>
<evidence type="ECO:0000256" key="5">
    <source>
        <dbReference type="ARBA" id="ARBA00023136"/>
    </source>
</evidence>
<dbReference type="PROSITE" id="PS50202">
    <property type="entry name" value="MSP"/>
    <property type="match status" value="1"/>
</dbReference>
<organism evidence="8 9">
    <name type="scientific">Batillaria attramentaria</name>
    <dbReference type="NCBI Taxonomy" id="370345"/>
    <lineage>
        <taxon>Eukaryota</taxon>
        <taxon>Metazoa</taxon>
        <taxon>Spiralia</taxon>
        <taxon>Lophotrochozoa</taxon>
        <taxon>Mollusca</taxon>
        <taxon>Gastropoda</taxon>
        <taxon>Caenogastropoda</taxon>
        <taxon>Sorbeoconcha</taxon>
        <taxon>Cerithioidea</taxon>
        <taxon>Batillariidae</taxon>
        <taxon>Batillaria</taxon>
    </lineage>
</organism>
<protein>
    <recommendedName>
        <fullName evidence="7">MSP domain-containing protein</fullName>
    </recommendedName>
</protein>
<keyword evidence="4" id="KW-1133">Transmembrane helix</keyword>
<evidence type="ECO:0000256" key="6">
    <source>
        <dbReference type="SAM" id="Coils"/>
    </source>
</evidence>
<comment type="subcellular location">
    <subcellularLocation>
        <location evidence="1">Membrane</location>
        <topology evidence="1">Single-pass type IV membrane protein</topology>
    </subcellularLocation>
</comment>
<evidence type="ECO:0000313" key="8">
    <source>
        <dbReference type="EMBL" id="KAK7498061.1"/>
    </source>
</evidence>
<reference evidence="8 9" key="1">
    <citation type="journal article" date="2023" name="Sci. Data">
        <title>Genome assembly of the Korean intertidal mud-creeper Batillaria attramentaria.</title>
        <authorList>
            <person name="Patra A.K."/>
            <person name="Ho P.T."/>
            <person name="Jun S."/>
            <person name="Lee S.J."/>
            <person name="Kim Y."/>
            <person name="Won Y.J."/>
        </authorList>
    </citation>
    <scope>NUCLEOTIDE SEQUENCE [LARGE SCALE GENOMIC DNA]</scope>
    <source>
        <strain evidence="8">Wonlab-2016</strain>
    </source>
</reference>
<comment type="similarity">
    <text evidence="2">Belongs to the VAMP-associated protein (VAP) (TC 9.B.17) family.</text>
</comment>